<dbReference type="CDD" id="cd13284">
    <property type="entry name" value="PH_OSBP_ORP4"/>
    <property type="match status" value="1"/>
</dbReference>
<evidence type="ECO:0000313" key="11">
    <source>
        <dbReference type="Proteomes" id="UP000015101"/>
    </source>
</evidence>
<dbReference type="GO" id="GO:0005886">
    <property type="term" value="C:plasma membrane"/>
    <property type="evidence" value="ECO:0000318"/>
    <property type="project" value="GO_Central"/>
</dbReference>
<dbReference type="Proteomes" id="UP000015101">
    <property type="component" value="Unassembled WGS sequence"/>
</dbReference>
<dbReference type="EMBL" id="KB095858">
    <property type="protein sequence ID" value="ESO10964.1"/>
    <property type="molecule type" value="Genomic_DNA"/>
</dbReference>
<evidence type="ECO:0000256" key="3">
    <source>
        <dbReference type="ARBA" id="ARBA00022448"/>
    </source>
</evidence>
<dbReference type="GO" id="GO:0005829">
    <property type="term" value="C:cytosol"/>
    <property type="evidence" value="ECO:0000318"/>
    <property type="project" value="GO_Central"/>
</dbReference>
<dbReference type="SMART" id="SM00233">
    <property type="entry name" value="PH"/>
    <property type="match status" value="1"/>
</dbReference>
<evidence type="ECO:0000256" key="2">
    <source>
        <dbReference type="ARBA" id="ARBA00008842"/>
    </source>
</evidence>
<sequence length="729" mass="84220">MAESKTNNSDQYKGWLYKWTNYIKGYQKRWFVLQNGFLSYYRNQAEMSNACRGTINLANAFIHTQDSCSFVISNRGTMTFHLKASSEVERQKWVTALELAKTKAITLLESDDDEDIIQSDKREIQNTLQTLSSKIDDLKNCNDSITKHGAALQRALVDLESTDNSSDGTLKIQSVMERANLFRLTSNAMIMACNEFLVLATNQGTRWQKLLQYEHERRVYLEDMVEQLGKQHSNLEKQIRKSLIPGNKNEQTISEIVECDEDEDDFYDAVDHEAKGHQFSDLLSDIHLTSSVRPPSYHSTGDSSNQGMLMSTSQSNAIKEVLVPLKVGRQRRRTIPERPNYSLNLWSIMKNCIGKELSKIPMPVNFSEPLSFLQRLTEDFEYSDCLDKAANSSDDYEQMAYIAAFTISSYANTTLRTGKPFNPLLGETFECDRMDDLGWRSFAEQVSHHPPMVAMYTEGRQWTHWQEFTMSSKFRGKYLQIIPLGIAHLLFPKSGNHYTWRKVTTTVHNIIVGKLWVDNHGEMDIVNHKTGDLCHLKYFAYSYFSREVPRRVSGIITDSNGTAKYLLSGTWDDKIEGARIIGVEEPSKGKVEYKTEQSVVLWTRRFIPPELEKCYNFTQLAVELNEMEDGVAPTDSRYRPDQRLMEEARWDEANTVKVQLEEKQRASRKVRESLAENAAQQGEDFVGYEPKWFRKETDPQTGNIIHTYIGEYWKCKEKQDWERCPDIYL</sequence>
<name>T1EER9_HELRO</name>
<evidence type="ECO:0000256" key="7">
    <source>
        <dbReference type="ARBA" id="ARBA00023136"/>
    </source>
</evidence>
<protein>
    <recommendedName>
        <fullName evidence="8">PH domain-containing protein</fullName>
    </recommendedName>
</protein>
<dbReference type="Gene3D" id="2.40.160.120">
    <property type="match status" value="1"/>
</dbReference>
<comment type="similarity">
    <text evidence="2">Belongs to the OSBP family.</text>
</comment>
<evidence type="ECO:0000313" key="9">
    <source>
        <dbReference type="EMBL" id="ESO10964.1"/>
    </source>
</evidence>
<evidence type="ECO:0000259" key="8">
    <source>
        <dbReference type="PROSITE" id="PS50003"/>
    </source>
</evidence>
<dbReference type="FunFam" id="2.40.160.120:FF:000003">
    <property type="entry name" value="Oxysterol-binding protein"/>
    <property type="match status" value="1"/>
</dbReference>
<reference evidence="11" key="1">
    <citation type="submission" date="2012-12" db="EMBL/GenBank/DDBJ databases">
        <authorList>
            <person name="Hellsten U."/>
            <person name="Grimwood J."/>
            <person name="Chapman J.A."/>
            <person name="Shapiro H."/>
            <person name="Aerts A."/>
            <person name="Otillar R.P."/>
            <person name="Terry A.Y."/>
            <person name="Boore J.L."/>
            <person name="Simakov O."/>
            <person name="Marletaz F."/>
            <person name="Cho S.-J."/>
            <person name="Edsinger-Gonzales E."/>
            <person name="Havlak P."/>
            <person name="Kuo D.-H."/>
            <person name="Larsson T."/>
            <person name="Lv J."/>
            <person name="Arendt D."/>
            <person name="Savage R."/>
            <person name="Osoegawa K."/>
            <person name="de Jong P."/>
            <person name="Lindberg D.R."/>
            <person name="Seaver E.C."/>
            <person name="Weisblat D.A."/>
            <person name="Putnam N.H."/>
            <person name="Grigoriev I.V."/>
            <person name="Rokhsar D.S."/>
        </authorList>
    </citation>
    <scope>NUCLEOTIDE SEQUENCE</scope>
</reference>
<dbReference type="SUPFAM" id="SSF144000">
    <property type="entry name" value="Oxysterol-binding protein-like"/>
    <property type="match status" value="1"/>
</dbReference>
<dbReference type="GO" id="GO:0097038">
    <property type="term" value="C:perinuclear endoplasmic reticulum"/>
    <property type="evidence" value="ECO:0000318"/>
    <property type="project" value="GO_Central"/>
</dbReference>
<evidence type="ECO:0000313" key="10">
    <source>
        <dbReference type="EnsemblMetazoa" id="HelroP109253"/>
    </source>
</evidence>
<dbReference type="Pfam" id="PF01237">
    <property type="entry name" value="Oxysterol_BP"/>
    <property type="match status" value="1"/>
</dbReference>
<evidence type="ECO:0000256" key="4">
    <source>
        <dbReference type="ARBA" id="ARBA00022553"/>
    </source>
</evidence>
<proteinExistence type="inferred from homology"/>
<reference evidence="10" key="3">
    <citation type="submission" date="2015-06" db="UniProtKB">
        <authorList>
            <consortium name="EnsemblMetazoa"/>
        </authorList>
    </citation>
    <scope>IDENTIFICATION</scope>
</reference>
<gene>
    <name evidence="10" type="primary">20195071</name>
    <name evidence="9" type="ORF">HELRODRAFT_109253</name>
</gene>
<dbReference type="PANTHER" id="PTHR10972:SF205">
    <property type="entry name" value="OXYSTEROL-BINDING PROTEIN 1"/>
    <property type="match status" value="1"/>
</dbReference>
<dbReference type="CTD" id="20195071"/>
<comment type="subcellular location">
    <subcellularLocation>
        <location evidence="1">Membrane</location>
        <topology evidence="1">Peripheral membrane protein</topology>
    </subcellularLocation>
</comment>
<dbReference type="InParanoid" id="T1EER9"/>
<dbReference type="SUPFAM" id="SSF50729">
    <property type="entry name" value="PH domain-like"/>
    <property type="match status" value="1"/>
</dbReference>
<dbReference type="InterPro" id="IPR001849">
    <property type="entry name" value="PH_domain"/>
</dbReference>
<evidence type="ECO:0000256" key="5">
    <source>
        <dbReference type="ARBA" id="ARBA00023055"/>
    </source>
</evidence>
<dbReference type="AlphaFoldDB" id="T1EER9"/>
<evidence type="ECO:0000256" key="6">
    <source>
        <dbReference type="ARBA" id="ARBA00023121"/>
    </source>
</evidence>
<dbReference type="KEGG" id="hro:HELRODRAFT_109253"/>
<dbReference type="InterPro" id="IPR011993">
    <property type="entry name" value="PH-like_dom_sf"/>
</dbReference>
<dbReference type="GO" id="GO:0006869">
    <property type="term" value="P:lipid transport"/>
    <property type="evidence" value="ECO:0007669"/>
    <property type="project" value="UniProtKB-KW"/>
</dbReference>
<reference evidence="9 11" key="2">
    <citation type="journal article" date="2013" name="Nature">
        <title>Insights into bilaterian evolution from three spiralian genomes.</title>
        <authorList>
            <person name="Simakov O."/>
            <person name="Marletaz F."/>
            <person name="Cho S.J."/>
            <person name="Edsinger-Gonzales E."/>
            <person name="Havlak P."/>
            <person name="Hellsten U."/>
            <person name="Kuo D.H."/>
            <person name="Larsson T."/>
            <person name="Lv J."/>
            <person name="Arendt D."/>
            <person name="Savage R."/>
            <person name="Osoegawa K."/>
            <person name="de Jong P."/>
            <person name="Grimwood J."/>
            <person name="Chapman J.A."/>
            <person name="Shapiro H."/>
            <person name="Aerts A."/>
            <person name="Otillar R.P."/>
            <person name="Terry A.Y."/>
            <person name="Boore J.L."/>
            <person name="Grigoriev I.V."/>
            <person name="Lindberg D.R."/>
            <person name="Seaver E.C."/>
            <person name="Weisblat D.A."/>
            <person name="Putnam N.H."/>
            <person name="Rokhsar D.S."/>
        </authorList>
    </citation>
    <scope>NUCLEOTIDE SEQUENCE</scope>
</reference>
<dbReference type="PROSITE" id="PS50003">
    <property type="entry name" value="PH_DOMAIN"/>
    <property type="match status" value="1"/>
</dbReference>
<dbReference type="eggNOG" id="KOG1737">
    <property type="taxonomic scope" value="Eukaryota"/>
</dbReference>
<dbReference type="GeneID" id="20195071"/>
<dbReference type="Pfam" id="PF00169">
    <property type="entry name" value="PH"/>
    <property type="match status" value="1"/>
</dbReference>
<organism evidence="10 11">
    <name type="scientific">Helobdella robusta</name>
    <name type="common">Californian leech</name>
    <dbReference type="NCBI Taxonomy" id="6412"/>
    <lineage>
        <taxon>Eukaryota</taxon>
        <taxon>Metazoa</taxon>
        <taxon>Spiralia</taxon>
        <taxon>Lophotrochozoa</taxon>
        <taxon>Annelida</taxon>
        <taxon>Clitellata</taxon>
        <taxon>Hirudinea</taxon>
        <taxon>Rhynchobdellida</taxon>
        <taxon>Glossiphoniidae</taxon>
        <taxon>Helobdella</taxon>
    </lineage>
</organism>
<dbReference type="RefSeq" id="XP_009011233.1">
    <property type="nucleotide sequence ID" value="XM_009012985.1"/>
</dbReference>
<keyword evidence="7" id="KW-0472">Membrane</keyword>
<dbReference type="InterPro" id="IPR037239">
    <property type="entry name" value="OSBP_sf"/>
</dbReference>
<dbReference type="EMBL" id="AMQM01002786">
    <property type="status" value="NOT_ANNOTATED_CDS"/>
    <property type="molecule type" value="Genomic_DNA"/>
</dbReference>
<dbReference type="PANTHER" id="PTHR10972">
    <property type="entry name" value="OXYSTEROL-BINDING PROTEIN-RELATED"/>
    <property type="match status" value="1"/>
</dbReference>
<keyword evidence="5" id="KW-0445">Lipid transport</keyword>
<keyword evidence="6" id="KW-0446">Lipid-binding</keyword>
<keyword evidence="4" id="KW-0597">Phosphoprotein</keyword>
<dbReference type="EnsemblMetazoa" id="HelroT109253">
    <property type="protein sequence ID" value="HelroP109253"/>
    <property type="gene ID" value="HelroG109253"/>
</dbReference>
<dbReference type="OMA" id="LPEMKGW"/>
<dbReference type="FunCoup" id="T1EER9">
    <property type="interactions" value="1832"/>
</dbReference>
<dbReference type="HOGENOM" id="CLU_007105_5_1_1"/>
<dbReference type="Gene3D" id="2.30.29.30">
    <property type="entry name" value="Pleckstrin-homology domain (PH domain)/Phosphotyrosine-binding domain (PTB)"/>
    <property type="match status" value="1"/>
</dbReference>
<accession>T1EER9</accession>
<dbReference type="GO" id="GO:0032934">
    <property type="term" value="F:sterol binding"/>
    <property type="evidence" value="ECO:0000318"/>
    <property type="project" value="GO_Central"/>
</dbReference>
<dbReference type="STRING" id="6412.T1EER9"/>
<evidence type="ECO:0000256" key="1">
    <source>
        <dbReference type="ARBA" id="ARBA00004170"/>
    </source>
</evidence>
<feature type="domain" description="PH" evidence="8">
    <location>
        <begin position="9"/>
        <end position="102"/>
    </location>
</feature>
<keyword evidence="11" id="KW-1185">Reference proteome</keyword>
<keyword evidence="3" id="KW-0813">Transport</keyword>
<dbReference type="InterPro" id="IPR000648">
    <property type="entry name" value="Oxysterol-bd"/>
</dbReference>
<dbReference type="OrthoDB" id="1854502at2759"/>